<evidence type="ECO:0000256" key="1">
    <source>
        <dbReference type="ARBA" id="ARBA00001974"/>
    </source>
</evidence>
<dbReference type="Pfam" id="PF01565">
    <property type="entry name" value="FAD_binding_4"/>
    <property type="match status" value="1"/>
</dbReference>
<dbReference type="Pfam" id="PF08031">
    <property type="entry name" value="BBE"/>
    <property type="match status" value="1"/>
</dbReference>
<dbReference type="InterPro" id="IPR050416">
    <property type="entry name" value="FAD-linked_Oxidoreductase"/>
</dbReference>
<dbReference type="InterPro" id="IPR016166">
    <property type="entry name" value="FAD-bd_PCMH"/>
</dbReference>
<dbReference type="RefSeq" id="WP_340285956.1">
    <property type="nucleotide sequence ID" value="NZ_JBBJUP010000002.1"/>
</dbReference>
<proteinExistence type="inferred from homology"/>
<dbReference type="InterPro" id="IPR016167">
    <property type="entry name" value="FAD-bd_PCMH_sub1"/>
</dbReference>
<dbReference type="PANTHER" id="PTHR42973">
    <property type="entry name" value="BINDING OXIDOREDUCTASE, PUTATIVE (AFU_ORTHOLOGUE AFUA_1G17690)-RELATED"/>
    <property type="match status" value="1"/>
</dbReference>
<dbReference type="Proteomes" id="UP001364211">
    <property type="component" value="Unassembled WGS sequence"/>
</dbReference>
<dbReference type="InterPro" id="IPR036318">
    <property type="entry name" value="FAD-bd_PCMH-like_sf"/>
</dbReference>
<gene>
    <name evidence="7" type="ORF">WJX68_02720</name>
</gene>
<dbReference type="PROSITE" id="PS51387">
    <property type="entry name" value="FAD_PCMH"/>
    <property type="match status" value="1"/>
</dbReference>
<dbReference type="InterPro" id="IPR012951">
    <property type="entry name" value="BBE"/>
</dbReference>
<dbReference type="SUPFAM" id="SSF56176">
    <property type="entry name" value="FAD-binding/transporter-associated domain-like"/>
    <property type="match status" value="1"/>
</dbReference>
<dbReference type="PANTHER" id="PTHR42973:SF39">
    <property type="entry name" value="FAD-BINDING PCMH-TYPE DOMAIN-CONTAINING PROTEIN"/>
    <property type="match status" value="1"/>
</dbReference>
<feature type="domain" description="FAD-binding PCMH-type" evidence="6">
    <location>
        <begin position="38"/>
        <end position="208"/>
    </location>
</feature>
<accession>A0ABU8T2I9</accession>
<dbReference type="Gene3D" id="3.30.43.10">
    <property type="entry name" value="Uridine Diphospho-n-acetylenolpyruvylglucosamine Reductase, domain 2"/>
    <property type="match status" value="1"/>
</dbReference>
<keyword evidence="3" id="KW-0285">Flavoprotein</keyword>
<organism evidence="7 8">
    <name type="scientific">Pseudonocardia spirodelae</name>
    <dbReference type="NCBI Taxonomy" id="3133431"/>
    <lineage>
        <taxon>Bacteria</taxon>
        <taxon>Bacillati</taxon>
        <taxon>Actinomycetota</taxon>
        <taxon>Actinomycetes</taxon>
        <taxon>Pseudonocardiales</taxon>
        <taxon>Pseudonocardiaceae</taxon>
        <taxon>Pseudonocardia</taxon>
    </lineage>
</organism>
<dbReference type="InterPro" id="IPR016169">
    <property type="entry name" value="FAD-bd_PCMH_sub2"/>
</dbReference>
<evidence type="ECO:0000259" key="6">
    <source>
        <dbReference type="PROSITE" id="PS51387"/>
    </source>
</evidence>
<dbReference type="Gene3D" id="3.30.465.10">
    <property type="match status" value="1"/>
</dbReference>
<protein>
    <submittedName>
        <fullName evidence="7">FAD-binding oxidoreductase</fullName>
    </submittedName>
</protein>
<comment type="cofactor">
    <cofactor evidence="1">
        <name>FAD</name>
        <dbReference type="ChEBI" id="CHEBI:57692"/>
    </cofactor>
</comment>
<evidence type="ECO:0000256" key="2">
    <source>
        <dbReference type="ARBA" id="ARBA00005466"/>
    </source>
</evidence>
<keyword evidence="5" id="KW-0560">Oxidoreductase</keyword>
<comment type="similarity">
    <text evidence="2">Belongs to the oxygen-dependent FAD-linked oxidoreductase family.</text>
</comment>
<reference evidence="7 8" key="1">
    <citation type="submission" date="2024-03" db="EMBL/GenBank/DDBJ databases">
        <title>Draft genome sequence of Pseudonocardia sp. DW16-2.</title>
        <authorList>
            <person name="Duangmal K."/>
        </authorList>
    </citation>
    <scope>NUCLEOTIDE SEQUENCE [LARGE SCALE GENOMIC DNA]</scope>
    <source>
        <strain evidence="7 8">DW16-2</strain>
    </source>
</reference>
<evidence type="ECO:0000313" key="7">
    <source>
        <dbReference type="EMBL" id="MEJ8277833.1"/>
    </source>
</evidence>
<keyword evidence="4" id="KW-0274">FAD</keyword>
<name>A0ABU8T2I9_9PSEU</name>
<evidence type="ECO:0000256" key="3">
    <source>
        <dbReference type="ARBA" id="ARBA00022630"/>
    </source>
</evidence>
<dbReference type="InterPro" id="IPR006094">
    <property type="entry name" value="Oxid_FAD_bind_N"/>
</dbReference>
<evidence type="ECO:0000256" key="5">
    <source>
        <dbReference type="ARBA" id="ARBA00023002"/>
    </source>
</evidence>
<dbReference type="EMBL" id="JBBJUP010000002">
    <property type="protein sequence ID" value="MEJ8277833.1"/>
    <property type="molecule type" value="Genomic_DNA"/>
</dbReference>
<evidence type="ECO:0000313" key="8">
    <source>
        <dbReference type="Proteomes" id="UP001364211"/>
    </source>
</evidence>
<keyword evidence="8" id="KW-1185">Reference proteome</keyword>
<comment type="caution">
    <text evidence="7">The sequence shown here is derived from an EMBL/GenBank/DDBJ whole genome shotgun (WGS) entry which is preliminary data.</text>
</comment>
<sequence>MTATVDHSAALRPLMRGAVVGPSDPGYDDGRRVWNGAVDHHPALLARCADVEDVVAAVGYARAARLEIAVRGGAHNSAGLSAGDGTLVVDLGALSAVHVDPATRRVRVGGGALLRDMDAATQEHGLAVPAGEIGHTGVGGLTLGGGMGWLTRRAGLTVDRLRCAQVVTADGRVLRASAEEHPDLFWALRGGGGNFGVVTEFEFDAVETGPVVSFGMFFCGLDEGPALLRAAAGIIDRLPPTVGFQIVAVTAPPAPFVPAEHHLRPGWAVLVVGTTTDPDPEAEAVHDLLRAELPQRLFEFCTPMPWTAVQQMFDEANAWGVHCYEKGCFLPGLTEESIAVLAGHVAGMRSPMSVVHLYTLDGAFSAVADDATAFGGGRSPRIGVFAIGLTPDADGLPAERDRVRGLAAALAPHALGDGVYVNSMMADDAGRVAATYGANLARLAAVKAAYDPDNMFRRNANIAPAR</sequence>
<evidence type="ECO:0000256" key="4">
    <source>
        <dbReference type="ARBA" id="ARBA00022827"/>
    </source>
</evidence>
<dbReference type="Gene3D" id="3.40.462.20">
    <property type="match status" value="1"/>
</dbReference>